<dbReference type="InterPro" id="IPR036388">
    <property type="entry name" value="WH-like_DNA-bd_sf"/>
</dbReference>
<dbReference type="Gene3D" id="1.10.10.10">
    <property type="entry name" value="Winged helix-like DNA-binding domain superfamily/Winged helix DNA-binding domain"/>
    <property type="match status" value="1"/>
</dbReference>
<keyword evidence="2" id="KW-0238">DNA-binding</keyword>
<accession>B8FA83</accession>
<dbReference type="PRINTS" id="PR00035">
    <property type="entry name" value="HTHGNTR"/>
</dbReference>
<dbReference type="SUPFAM" id="SSF48008">
    <property type="entry name" value="GntR ligand-binding domain-like"/>
    <property type="match status" value="1"/>
</dbReference>
<keyword evidence="6" id="KW-1185">Reference proteome</keyword>
<dbReference type="RefSeq" id="WP_012610614.1">
    <property type="nucleotide sequence ID" value="NC_011768.1"/>
</dbReference>
<dbReference type="SUPFAM" id="SSF46785">
    <property type="entry name" value="Winged helix' DNA-binding domain"/>
    <property type="match status" value="1"/>
</dbReference>
<evidence type="ECO:0000313" key="5">
    <source>
        <dbReference type="EMBL" id="ACL03179.1"/>
    </source>
</evidence>
<dbReference type="Gene3D" id="1.20.120.530">
    <property type="entry name" value="GntR ligand-binding domain-like"/>
    <property type="match status" value="1"/>
</dbReference>
<dbReference type="Pfam" id="PF00392">
    <property type="entry name" value="GntR"/>
    <property type="match status" value="1"/>
</dbReference>
<evidence type="ECO:0000259" key="4">
    <source>
        <dbReference type="PROSITE" id="PS50949"/>
    </source>
</evidence>
<dbReference type="PANTHER" id="PTHR43537">
    <property type="entry name" value="TRANSCRIPTIONAL REGULATOR, GNTR FAMILY"/>
    <property type="match status" value="1"/>
</dbReference>
<dbReference type="KEGG" id="dal:Dalk_1479"/>
<dbReference type="HOGENOM" id="CLU_017584_9_1_7"/>
<evidence type="ECO:0000256" key="1">
    <source>
        <dbReference type="ARBA" id="ARBA00023015"/>
    </source>
</evidence>
<dbReference type="AlphaFoldDB" id="B8FA83"/>
<organism evidence="5 6">
    <name type="scientific">Desulfatibacillum aliphaticivorans</name>
    <dbReference type="NCBI Taxonomy" id="218208"/>
    <lineage>
        <taxon>Bacteria</taxon>
        <taxon>Pseudomonadati</taxon>
        <taxon>Thermodesulfobacteriota</taxon>
        <taxon>Desulfobacteria</taxon>
        <taxon>Desulfobacterales</taxon>
        <taxon>Desulfatibacillaceae</taxon>
        <taxon>Desulfatibacillum</taxon>
    </lineage>
</organism>
<proteinExistence type="predicted"/>
<dbReference type="InterPro" id="IPR011711">
    <property type="entry name" value="GntR_C"/>
</dbReference>
<name>B8FA83_DESAL</name>
<dbReference type="InterPro" id="IPR008920">
    <property type="entry name" value="TF_FadR/GntR_C"/>
</dbReference>
<feature type="domain" description="HTH gntR-type" evidence="4">
    <location>
        <begin position="27"/>
        <end position="95"/>
    </location>
</feature>
<dbReference type="PANTHER" id="PTHR43537:SF5">
    <property type="entry name" value="UXU OPERON TRANSCRIPTIONAL REGULATOR"/>
    <property type="match status" value="1"/>
</dbReference>
<evidence type="ECO:0000313" key="6">
    <source>
        <dbReference type="Proteomes" id="UP000000739"/>
    </source>
</evidence>
<sequence>MPFDPIRKKYQDQQNAPALFKPLEKTLRTSQMLAGEIRKYIVQGRIKPGQSLPSERDMAESFQVTRTVVREAVRSLEQLRLVSVRQGGKIRVLDYLASAGIEFAADLLLGSDEEPSEMMKDIADAWWVIGRAMMFYAVENFKSEDLDDLLEAVLAYIRESDKKRGDYKRLQGLDYEVQNRLMRSTGNRAMILLHNSMRHVYSHVADLFTPIVQNSEHIAGNYTRLMYHLSKKDVKGAKKVFESYFNHGREALRRGDGNFWEV</sequence>
<keyword evidence="3" id="KW-0804">Transcription</keyword>
<dbReference type="GO" id="GO:0003700">
    <property type="term" value="F:DNA-binding transcription factor activity"/>
    <property type="evidence" value="ECO:0007669"/>
    <property type="project" value="InterPro"/>
</dbReference>
<dbReference type="GO" id="GO:0003677">
    <property type="term" value="F:DNA binding"/>
    <property type="evidence" value="ECO:0007669"/>
    <property type="project" value="UniProtKB-KW"/>
</dbReference>
<protein>
    <submittedName>
        <fullName evidence="5">Regulatory protein GntR HTH</fullName>
    </submittedName>
</protein>
<gene>
    <name evidence="5" type="ordered locus">Dalk_1479</name>
</gene>
<keyword evidence="1" id="KW-0805">Transcription regulation</keyword>
<evidence type="ECO:0000256" key="3">
    <source>
        <dbReference type="ARBA" id="ARBA00023163"/>
    </source>
</evidence>
<dbReference type="PROSITE" id="PS50949">
    <property type="entry name" value="HTH_GNTR"/>
    <property type="match status" value="1"/>
</dbReference>
<dbReference type="InterPro" id="IPR036390">
    <property type="entry name" value="WH_DNA-bd_sf"/>
</dbReference>
<dbReference type="Pfam" id="PF07729">
    <property type="entry name" value="FCD"/>
    <property type="match status" value="1"/>
</dbReference>
<reference evidence="5 6" key="1">
    <citation type="journal article" date="2012" name="Environ. Microbiol.">
        <title>The genome sequence of Desulfatibacillum alkenivorans AK-01: a blueprint for anaerobic alkane oxidation.</title>
        <authorList>
            <person name="Callaghan A.V."/>
            <person name="Morris B.E."/>
            <person name="Pereira I.A."/>
            <person name="McInerney M.J."/>
            <person name="Austin R.N."/>
            <person name="Groves J.T."/>
            <person name="Kukor J.J."/>
            <person name="Suflita J.M."/>
            <person name="Young L.Y."/>
            <person name="Zylstra G.J."/>
            <person name="Wawrik B."/>
        </authorList>
    </citation>
    <scope>NUCLEOTIDE SEQUENCE [LARGE SCALE GENOMIC DNA]</scope>
    <source>
        <strain evidence="5 6">AK-01</strain>
    </source>
</reference>
<dbReference type="EMBL" id="CP001322">
    <property type="protein sequence ID" value="ACL03179.1"/>
    <property type="molecule type" value="Genomic_DNA"/>
</dbReference>
<dbReference type="SMART" id="SM00345">
    <property type="entry name" value="HTH_GNTR"/>
    <property type="match status" value="1"/>
</dbReference>
<dbReference type="eggNOG" id="COG2186">
    <property type="taxonomic scope" value="Bacteria"/>
</dbReference>
<dbReference type="CDD" id="cd07377">
    <property type="entry name" value="WHTH_GntR"/>
    <property type="match status" value="1"/>
</dbReference>
<dbReference type="Proteomes" id="UP000000739">
    <property type="component" value="Chromosome"/>
</dbReference>
<evidence type="ECO:0000256" key="2">
    <source>
        <dbReference type="ARBA" id="ARBA00023125"/>
    </source>
</evidence>
<dbReference type="InterPro" id="IPR000524">
    <property type="entry name" value="Tscrpt_reg_HTH_GntR"/>
</dbReference>